<gene>
    <name evidence="3" type="ORF">OSB1V03_LOCUS8144</name>
</gene>
<dbReference type="EMBL" id="CAJPIZ010004984">
    <property type="protein sequence ID" value="CAG2108149.1"/>
    <property type="molecule type" value="Genomic_DNA"/>
</dbReference>
<comment type="caution">
    <text evidence="1">Lacks conserved residue(s) required for the propagation of feature annotation.</text>
</comment>
<reference evidence="3" key="1">
    <citation type="submission" date="2020-11" db="EMBL/GenBank/DDBJ databases">
        <authorList>
            <person name="Tran Van P."/>
        </authorList>
    </citation>
    <scope>NUCLEOTIDE SEQUENCE</scope>
</reference>
<dbReference type="EMBL" id="OC859559">
    <property type="protein sequence ID" value="CAD7627719.1"/>
    <property type="molecule type" value="Genomic_DNA"/>
</dbReference>
<keyword evidence="1" id="KW-1015">Disulfide bond</keyword>
<name>A0A7R9KRE7_9ACAR</name>
<dbReference type="InterPro" id="IPR000742">
    <property type="entry name" value="EGF"/>
</dbReference>
<organism evidence="3">
    <name type="scientific">Medioppia subpectinata</name>
    <dbReference type="NCBI Taxonomy" id="1979941"/>
    <lineage>
        <taxon>Eukaryota</taxon>
        <taxon>Metazoa</taxon>
        <taxon>Ecdysozoa</taxon>
        <taxon>Arthropoda</taxon>
        <taxon>Chelicerata</taxon>
        <taxon>Arachnida</taxon>
        <taxon>Acari</taxon>
        <taxon>Acariformes</taxon>
        <taxon>Sarcoptiformes</taxon>
        <taxon>Oribatida</taxon>
        <taxon>Brachypylina</taxon>
        <taxon>Oppioidea</taxon>
        <taxon>Oppiidae</taxon>
        <taxon>Medioppia</taxon>
    </lineage>
</organism>
<dbReference type="PROSITE" id="PS00022">
    <property type="entry name" value="EGF_1"/>
    <property type="match status" value="2"/>
</dbReference>
<evidence type="ECO:0000313" key="3">
    <source>
        <dbReference type="EMBL" id="CAD7627719.1"/>
    </source>
</evidence>
<dbReference type="SMART" id="SM00181">
    <property type="entry name" value="EGF"/>
    <property type="match status" value="5"/>
</dbReference>
<feature type="disulfide bond" evidence="1">
    <location>
        <begin position="892"/>
        <end position="901"/>
    </location>
</feature>
<feature type="non-terminal residue" evidence="3">
    <location>
        <position position="1700"/>
    </location>
</feature>
<proteinExistence type="predicted"/>
<feature type="domain" description="EGF-like" evidence="2">
    <location>
        <begin position="854"/>
        <end position="902"/>
    </location>
</feature>
<evidence type="ECO:0000259" key="2">
    <source>
        <dbReference type="PROSITE" id="PS50026"/>
    </source>
</evidence>
<dbReference type="PROSITE" id="PS01186">
    <property type="entry name" value="EGF_2"/>
    <property type="match status" value="1"/>
</dbReference>
<sequence length="1700" mass="191716">NPNNWNVIDKERSKGYINWPYQDHQDILVPKASQFIYLKGKESSLKFKKDFLDRPDVKASNRFILSFKFWGYEDADLPKIKVSIGKDYSDYISQDYVLGFRDQWLPRQYLLTYDQLKDFLLELAFFSNSVVALKDITLEYETQSTSKTMTRLNMASEMYLERGNSSRATMVTMTGPIDPTKCKIGDPISDIRNPGVECFQDENAKGFTKDENGFYTQVNDLNIDDTCFELTYLARKEVVINLQYLLSKEDFTRDHNILLSIKPKITTNGLNAETSTVCLKDLLALRGRSYTTQSDIPYVYISIKKLTAKANELYINFKRIIATPSTAWTDLFKQGTLRNYYDSTVYTGPSPFINWPVVIPNGPISADKNKFTILVTPEDERTANAHLITHWIKYDKNLATRKRPGQYRLTFKDSRAFSAFNIKPKVCDDLAHCTDVSIIDVKKDVHDPNQPPVSPSTWLYSFVMDEIPDTKYVKFMFEIEYSAHELIPGSLEAQIELITFGDPCQVPKTECEEIGRGKGNKCTNKAVSSAPNVCPCLYGYSGDRCEKVDYCMTGKSGQIVCDTSVASKACDREGSTHLVGDAGDKLKVYRCVCQNPAHLNELNWDKTAKVCKEAAIKLDRGWTQVGTDYYPSDASNEISYEFTDISTDRVDICSTIDYNLVNPTHTSNFFLTITSVADKYDAISLTKFTWSVESVLIGTMNMKLIAGLKSSDRWRNEYLFGDNKLTLDGTKFKSNTITIPPKTTTEIPIYLMSNWIEFNPKINDPLKPRISIDKILAANMNAVKIETGILWDTQDMSLLQLSRVAFVADKDIEQSLQITQYNKIQYFKLVIKFTLTNADTTPKTVDLAVTDVSIGDPCDKKVRNVCSNMGTCTAPVLPDIREYSPENYVCTCDSAHFGKDCELRRCVEVVARQTCDASPRYAMDIFNDVTNCEQQPTGTAYNCYCPNEYKMDSANHRCLSKVTYNSKTISCGLSGKTPGCEFFTLDTNIIKWSNEFEPQLTHDVKYKDIFPLYVSEISGDKLTQTFNNYDTTPTQQSDVAVYLVSQWIKKTTDSVDVWIKLTSKDFTGFAVQFVTFDGKTQESSAVDTVIGDSKIIQNAVTTFDGKLKIKVPAGTAWKFGIKVTYNTLDKELFTIDQFALNDPCAEPDTHSLINCATKDGNGVCKRFVKEHPELPYYCECDRRLFYDSSNDRFECTCPKIEQFYWDSRDDVMDCKNLPKCFTKGCNKVSEKCVEPPENRPAEDATCVAKEGYYKDPVSGVTTKIDICKVADRKIAKLVNEKPCDDDRAMCEHDFISPILYTCRCPPGFEAHGSGRSVSCTSRKCESPAFHTCQHKCENDDVDEKDGDHNTYVRGYKCGCNTQMYKQSGDTCTPTIPCTKCNGIANCFCDGAKDDSHRCFDGWDWTSDMKQCEIRDEKGGSCLGGSATKLDKPDATGRRYCLCDAPYVQSPDKRSCVLQGVCGQGGAGRTECNGIQALCRLTDPKSATDHPHECVCPPGTIQEAKGKLCQPVCKFRNRDLACNRINADCNPNKDVILVNEKPEHYCVCRPGLIMSNGKCMATEYTMKFSISIKNYLPFEALEYTLQPAYSLAPYENAPMQDWAGIYKDIESTNALNRALFDKNSADKQKAYERDMIEAEVVRLLAGVPQFEVAKDSIRLTKCTSGDYMSCDFTAVLKKDTDLKTNPINLGKYLEHLCHPLT</sequence>
<evidence type="ECO:0000313" key="4">
    <source>
        <dbReference type="Proteomes" id="UP000759131"/>
    </source>
</evidence>
<dbReference type="PROSITE" id="PS50026">
    <property type="entry name" value="EGF_3"/>
    <property type="match status" value="1"/>
</dbReference>
<evidence type="ECO:0000256" key="1">
    <source>
        <dbReference type="PROSITE-ProRule" id="PRU00076"/>
    </source>
</evidence>
<dbReference type="Proteomes" id="UP000759131">
    <property type="component" value="Unassembled WGS sequence"/>
</dbReference>
<feature type="non-terminal residue" evidence="3">
    <location>
        <position position="1"/>
    </location>
</feature>
<keyword evidence="1" id="KW-0245">EGF-like domain</keyword>
<dbReference type="OrthoDB" id="6537541at2759"/>
<dbReference type="Gene3D" id="2.10.25.10">
    <property type="entry name" value="Laminin"/>
    <property type="match status" value="1"/>
</dbReference>
<accession>A0A7R9KRE7</accession>
<protein>
    <recommendedName>
        <fullName evidence="2">EGF-like domain-containing protein</fullName>
    </recommendedName>
</protein>
<keyword evidence="4" id="KW-1185">Reference proteome</keyword>